<dbReference type="Pfam" id="PF08812">
    <property type="entry name" value="YtxC"/>
    <property type="match status" value="1"/>
</dbReference>
<proteinExistence type="predicted"/>
<dbReference type="InterPro" id="IPR014199">
    <property type="entry name" value="Spore_YtxC"/>
</dbReference>
<name>A0A2K9NZV2_9FIRM</name>
<dbReference type="Proteomes" id="UP000235589">
    <property type="component" value="Chromosome"/>
</dbReference>
<accession>A0A2K9NZV2</accession>
<dbReference type="GeneID" id="98061800"/>
<organism evidence="1 2">
    <name type="scientific">Monoglobus pectinilyticus</name>
    <dbReference type="NCBI Taxonomy" id="1981510"/>
    <lineage>
        <taxon>Bacteria</taxon>
        <taxon>Bacillati</taxon>
        <taxon>Bacillota</taxon>
        <taxon>Clostridia</taxon>
        <taxon>Monoglobales</taxon>
        <taxon>Monoglobaceae</taxon>
        <taxon>Monoglobus</taxon>
    </lineage>
</organism>
<evidence type="ECO:0000313" key="1">
    <source>
        <dbReference type="EMBL" id="AUO18555.1"/>
    </source>
</evidence>
<sequence>MNITEITDPETEQSDDFSCLKIDSCELDSDTAELIANWLIAKYRSKIIYSCIDDVFGDMDGDERDAVYDSVCDIITGRYSLEHLNYIKGKISDFFERNNEMNIDGFVNFRLKAYRAELKTLVEECGYDMFAYKDYRDFIDVMNFLFDITDFKD</sequence>
<dbReference type="KEGG" id="mpec:B9O19_00371"/>
<dbReference type="RefSeq" id="WP_102364849.1">
    <property type="nucleotide sequence ID" value="NZ_CP020991.1"/>
</dbReference>
<dbReference type="AlphaFoldDB" id="A0A2K9NZV2"/>
<dbReference type="EMBL" id="CP020991">
    <property type="protein sequence ID" value="AUO18555.1"/>
    <property type="molecule type" value="Genomic_DNA"/>
</dbReference>
<evidence type="ECO:0000313" key="2">
    <source>
        <dbReference type="Proteomes" id="UP000235589"/>
    </source>
</evidence>
<protein>
    <submittedName>
        <fullName evidence="1">Sporulation protein YtxC</fullName>
    </submittedName>
</protein>
<reference evidence="1 2" key="1">
    <citation type="submission" date="2017-04" db="EMBL/GenBank/DDBJ databases">
        <title>Monoglobus pectinilyticus 14 draft genome.</title>
        <authorList>
            <person name="Kim C."/>
            <person name="Rosendale D.I."/>
            <person name="Kelly W.J."/>
            <person name="Tannock G.W."/>
            <person name="Patchett M.L."/>
            <person name="Jordens J.Z."/>
        </authorList>
    </citation>
    <scope>NUCLEOTIDE SEQUENCE [LARGE SCALE GENOMIC DNA]</scope>
    <source>
        <strain evidence="1 2">14</strain>
    </source>
</reference>
<keyword evidence="2" id="KW-1185">Reference proteome</keyword>
<gene>
    <name evidence="1" type="ORF">B9O19_00371</name>
</gene>
<dbReference type="OrthoDB" id="2986513at2"/>